<evidence type="ECO:0000256" key="2">
    <source>
        <dbReference type="ARBA" id="ARBA00022525"/>
    </source>
</evidence>
<dbReference type="PANTHER" id="PTHR12352">
    <property type="entry name" value="SECRETED MODULAR CALCIUM-BINDING PROTEIN"/>
    <property type="match status" value="1"/>
</dbReference>
<dbReference type="InterPro" id="IPR018247">
    <property type="entry name" value="EF_Hand_1_Ca_BS"/>
</dbReference>
<dbReference type="GO" id="GO:0008201">
    <property type="term" value="F:heparin binding"/>
    <property type="evidence" value="ECO:0007669"/>
    <property type="project" value="TreeGrafter"/>
</dbReference>
<dbReference type="InterPro" id="IPR036857">
    <property type="entry name" value="Thyroglobulin_1_sf"/>
</dbReference>
<evidence type="ECO:0000256" key="3">
    <source>
        <dbReference type="ARBA" id="ARBA00022723"/>
    </source>
</evidence>
<sequence>MGLDLGRRECRAGWTWGQLGATQGGFWGVQGEPRRAGWGAHGVPCRAFIISESDRGLPCPAECPQERQRPVCASDGKLYKSRCAFQRARCREPLLEALPRARCEDMNLTRCQEDRAAALAQPQRQADSIYAPECDEDGSFLQVQCHKQTGYCWCATAEGKPISGTSVLNQMPNSGTKTSTRGKWYWSGRVKIGSLPPKEGSAPCSPPKLLSNPAEFPLSCEQERLEALEEVRQHQQEGTFIPECEDDGTYKPVQCHQTTGYCWCTRADSGRPIPGTSTRSVSTSCDSPTRPHFLPSFPGCPGPKKMEFLSTLMKALMSDMTQSQMMPLTYRRLPDHAPGPSLEEQVARWHFMRLDKDFSDRLSERELRPLKLYLRQHVRPKRCVRKFVEYCDLDADRLISLHELKGCLGLS</sequence>
<evidence type="ECO:0000259" key="11">
    <source>
        <dbReference type="PROSITE" id="PS51465"/>
    </source>
</evidence>
<reference evidence="12" key="1">
    <citation type="submission" date="2025-08" db="UniProtKB">
        <authorList>
            <consortium name="Ensembl"/>
        </authorList>
    </citation>
    <scope>IDENTIFICATION</scope>
</reference>
<comment type="subcellular location">
    <subcellularLocation>
        <location evidence="1">Secreted</location>
        <location evidence="1">Extracellular space</location>
        <location evidence="1">Extracellular matrix</location>
    </subcellularLocation>
</comment>
<keyword evidence="6" id="KW-0106">Calcium</keyword>
<dbReference type="SMART" id="SM00211">
    <property type="entry name" value="TY"/>
    <property type="match status" value="2"/>
</dbReference>
<dbReference type="SUPFAM" id="SSF47473">
    <property type="entry name" value="EF-hand"/>
    <property type="match status" value="1"/>
</dbReference>
<proteinExistence type="predicted"/>
<protein>
    <recommendedName>
        <fullName evidence="14">SPARC related modular calcium binding 2</fullName>
    </recommendedName>
</protein>
<dbReference type="SUPFAM" id="SSF57610">
    <property type="entry name" value="Thyroglobulin type-1 domain"/>
    <property type="match status" value="2"/>
</dbReference>
<evidence type="ECO:0000256" key="8">
    <source>
        <dbReference type="ARBA" id="ARBA00023180"/>
    </source>
</evidence>
<dbReference type="InterPro" id="IPR002350">
    <property type="entry name" value="Kazal_dom"/>
</dbReference>
<keyword evidence="3" id="KW-0479">Metal-binding</keyword>
<keyword evidence="5" id="KW-0677">Repeat</keyword>
<dbReference type="Pfam" id="PF00086">
    <property type="entry name" value="Thyroglobulin_1"/>
    <property type="match status" value="2"/>
</dbReference>
<dbReference type="Pfam" id="PF07648">
    <property type="entry name" value="Kazal_2"/>
    <property type="match status" value="1"/>
</dbReference>
<feature type="disulfide bond" evidence="9">
    <location>
        <begin position="145"/>
        <end position="152"/>
    </location>
</feature>
<accession>A0A8C8VIM7</accession>
<dbReference type="InterPro" id="IPR019577">
    <property type="entry name" value="SPARC/Testican_Ca-bd-dom"/>
</dbReference>
<reference evidence="12" key="2">
    <citation type="submission" date="2025-09" db="UniProtKB">
        <authorList>
            <consortium name="Ensembl"/>
        </authorList>
    </citation>
    <scope>IDENTIFICATION</scope>
</reference>
<dbReference type="InterPro" id="IPR036058">
    <property type="entry name" value="Kazal_dom_sf"/>
</dbReference>
<dbReference type="InterPro" id="IPR000716">
    <property type="entry name" value="Thyroglobulin_1"/>
</dbReference>
<dbReference type="CDD" id="cd00104">
    <property type="entry name" value="KAZAL_FS"/>
    <property type="match status" value="1"/>
</dbReference>
<dbReference type="Proteomes" id="UP000694393">
    <property type="component" value="Unplaced"/>
</dbReference>
<evidence type="ECO:0000256" key="9">
    <source>
        <dbReference type="PROSITE-ProRule" id="PRU00500"/>
    </source>
</evidence>
<dbReference type="SUPFAM" id="SSF100895">
    <property type="entry name" value="Kazal-type serine protease inhibitors"/>
    <property type="match status" value="1"/>
</dbReference>
<dbReference type="CDD" id="cd00191">
    <property type="entry name" value="TY"/>
    <property type="match status" value="2"/>
</dbReference>
<feature type="domain" description="Kazal-like" evidence="11">
    <location>
        <begin position="53"/>
        <end position="105"/>
    </location>
</feature>
<feature type="disulfide bond" evidence="9">
    <location>
        <begin position="255"/>
        <end position="262"/>
    </location>
</feature>
<keyword evidence="7 9" id="KW-1015">Disulfide bond</keyword>
<dbReference type="PROSITE" id="PS51465">
    <property type="entry name" value="KAZAL_2"/>
    <property type="match status" value="1"/>
</dbReference>
<evidence type="ECO:0000313" key="12">
    <source>
        <dbReference type="Ensembl" id="ENSPCEP00000010423.1"/>
    </source>
</evidence>
<dbReference type="Pfam" id="PF10591">
    <property type="entry name" value="SPARC_Ca_bdg"/>
    <property type="match status" value="1"/>
</dbReference>
<dbReference type="Ensembl" id="ENSPCET00000010770.1">
    <property type="protein sequence ID" value="ENSPCEP00000010423.1"/>
    <property type="gene ID" value="ENSPCEG00000007920.1"/>
</dbReference>
<feature type="domain" description="Thyroglobulin type-1" evidence="10">
    <location>
        <begin position="217"/>
        <end position="285"/>
    </location>
</feature>
<dbReference type="PROSITE" id="PS00484">
    <property type="entry name" value="THYROGLOBULIN_1_1"/>
    <property type="match status" value="1"/>
</dbReference>
<evidence type="ECO:0008006" key="14">
    <source>
        <dbReference type="Google" id="ProtNLM"/>
    </source>
</evidence>
<evidence type="ECO:0000256" key="4">
    <source>
        <dbReference type="ARBA" id="ARBA00022729"/>
    </source>
</evidence>
<keyword evidence="8" id="KW-0325">Glycoprotein</keyword>
<keyword evidence="13" id="KW-1185">Reference proteome</keyword>
<dbReference type="Gene3D" id="4.10.800.10">
    <property type="entry name" value="Thyroglobulin type-1"/>
    <property type="match status" value="2"/>
</dbReference>
<evidence type="ECO:0000313" key="13">
    <source>
        <dbReference type="Proteomes" id="UP000694393"/>
    </source>
</evidence>
<dbReference type="GO" id="GO:0005615">
    <property type="term" value="C:extracellular space"/>
    <property type="evidence" value="ECO:0007669"/>
    <property type="project" value="TreeGrafter"/>
</dbReference>
<dbReference type="GO" id="GO:0005604">
    <property type="term" value="C:basement membrane"/>
    <property type="evidence" value="ECO:0007669"/>
    <property type="project" value="TreeGrafter"/>
</dbReference>
<dbReference type="PROSITE" id="PS00018">
    <property type="entry name" value="EF_HAND_1"/>
    <property type="match status" value="1"/>
</dbReference>
<evidence type="ECO:0000259" key="10">
    <source>
        <dbReference type="PROSITE" id="PS51162"/>
    </source>
</evidence>
<dbReference type="Gene3D" id="3.30.60.30">
    <property type="match status" value="1"/>
</dbReference>
<dbReference type="PROSITE" id="PS51162">
    <property type="entry name" value="THYROGLOBULIN_1_2"/>
    <property type="match status" value="2"/>
</dbReference>
<dbReference type="PANTHER" id="PTHR12352:SF13">
    <property type="entry name" value="SPARC-RELATED MODULAR CALCIUM-BINDING PROTEIN 1"/>
    <property type="match status" value="1"/>
</dbReference>
<organism evidence="12 13">
    <name type="scientific">Pelusios castaneus</name>
    <name type="common">West African mud turtle</name>
    <dbReference type="NCBI Taxonomy" id="367368"/>
    <lineage>
        <taxon>Eukaryota</taxon>
        <taxon>Metazoa</taxon>
        <taxon>Chordata</taxon>
        <taxon>Craniata</taxon>
        <taxon>Vertebrata</taxon>
        <taxon>Euteleostomi</taxon>
        <taxon>Archelosauria</taxon>
        <taxon>Testudinata</taxon>
        <taxon>Testudines</taxon>
        <taxon>Pleurodira</taxon>
        <taxon>Pelomedusidae</taxon>
        <taxon>Pelusios</taxon>
    </lineage>
</organism>
<keyword evidence="4" id="KW-0732">Signal</keyword>
<evidence type="ECO:0000256" key="1">
    <source>
        <dbReference type="ARBA" id="ARBA00004498"/>
    </source>
</evidence>
<dbReference type="AlphaFoldDB" id="A0A8C8VIM7"/>
<dbReference type="GO" id="GO:0030198">
    <property type="term" value="P:extracellular matrix organization"/>
    <property type="evidence" value="ECO:0007669"/>
    <property type="project" value="TreeGrafter"/>
</dbReference>
<comment type="caution">
    <text evidence="9">Lacks conserved residue(s) required for the propagation of feature annotation.</text>
</comment>
<dbReference type="CDD" id="cd16234">
    <property type="entry name" value="EFh_SPARC_SMOC"/>
    <property type="match status" value="1"/>
</dbReference>
<dbReference type="InterPro" id="IPR011992">
    <property type="entry name" value="EF-hand-dom_pair"/>
</dbReference>
<dbReference type="InterPro" id="IPR051950">
    <property type="entry name" value="Dev_reg/Prot_inhib"/>
</dbReference>
<dbReference type="FunFam" id="4.10.800.10:FF:000004">
    <property type="entry name" value="SPARC-related modular calcium-binding protein 1"/>
    <property type="match status" value="1"/>
</dbReference>
<keyword evidence="2" id="KW-0964">Secreted</keyword>
<dbReference type="GO" id="GO:0050840">
    <property type="term" value="F:extracellular matrix binding"/>
    <property type="evidence" value="ECO:0007669"/>
    <property type="project" value="TreeGrafter"/>
</dbReference>
<evidence type="ECO:0000256" key="5">
    <source>
        <dbReference type="ARBA" id="ARBA00022737"/>
    </source>
</evidence>
<dbReference type="GO" id="GO:0005509">
    <property type="term" value="F:calcium ion binding"/>
    <property type="evidence" value="ECO:0007669"/>
    <property type="project" value="InterPro"/>
</dbReference>
<dbReference type="Gene3D" id="1.10.238.10">
    <property type="entry name" value="EF-hand"/>
    <property type="match status" value="1"/>
</dbReference>
<feature type="domain" description="Thyroglobulin type-1" evidence="10">
    <location>
        <begin position="108"/>
        <end position="174"/>
    </location>
</feature>
<evidence type="ECO:0000256" key="7">
    <source>
        <dbReference type="ARBA" id="ARBA00023157"/>
    </source>
</evidence>
<name>A0A8C8VIM7_9SAUR</name>
<evidence type="ECO:0000256" key="6">
    <source>
        <dbReference type="ARBA" id="ARBA00022837"/>
    </source>
</evidence>
<dbReference type="SMART" id="SM00280">
    <property type="entry name" value="KAZAL"/>
    <property type="match status" value="1"/>
</dbReference>